<name>K3XTG0_SETIT</name>
<dbReference type="Proteomes" id="UP000004995">
    <property type="component" value="Unassembled WGS sequence"/>
</dbReference>
<reference evidence="2" key="1">
    <citation type="journal article" date="2012" name="Nat. Biotechnol.">
        <title>Reference genome sequence of the model plant Setaria.</title>
        <authorList>
            <person name="Bennetzen J.L."/>
            <person name="Schmutz J."/>
            <person name="Wang H."/>
            <person name="Percifield R."/>
            <person name="Hawkins J."/>
            <person name="Pontaroli A.C."/>
            <person name="Estep M."/>
            <person name="Feng L."/>
            <person name="Vaughn J.N."/>
            <person name="Grimwood J."/>
            <person name="Jenkins J."/>
            <person name="Barry K."/>
            <person name="Lindquist E."/>
            <person name="Hellsten U."/>
            <person name="Deshpande S."/>
            <person name="Wang X."/>
            <person name="Wu X."/>
            <person name="Mitros T."/>
            <person name="Triplett J."/>
            <person name="Yang X."/>
            <person name="Ye C.Y."/>
            <person name="Mauro-Herrera M."/>
            <person name="Wang L."/>
            <person name="Li P."/>
            <person name="Sharma M."/>
            <person name="Sharma R."/>
            <person name="Ronald P.C."/>
            <person name="Panaud O."/>
            <person name="Kellogg E.A."/>
            <person name="Brutnell T.P."/>
            <person name="Doust A.N."/>
            <person name="Tuskan G.A."/>
            <person name="Rokhsar D."/>
            <person name="Devos K.M."/>
        </authorList>
    </citation>
    <scope>NUCLEOTIDE SEQUENCE [LARGE SCALE GENOMIC DNA]</scope>
    <source>
        <strain evidence="2">cv. Yugu1</strain>
    </source>
</reference>
<proteinExistence type="predicted"/>
<reference evidence="1" key="2">
    <citation type="submission" date="2018-08" db="UniProtKB">
        <authorList>
            <consortium name="EnsemblPlants"/>
        </authorList>
    </citation>
    <scope>IDENTIFICATION</scope>
    <source>
        <strain evidence="1">Yugu1</strain>
    </source>
</reference>
<protein>
    <submittedName>
        <fullName evidence="1">Uncharacterized protein</fullName>
    </submittedName>
</protein>
<dbReference type="InParanoid" id="K3XTG0"/>
<keyword evidence="2" id="KW-1185">Reference proteome</keyword>
<organism evidence="1 2">
    <name type="scientific">Setaria italica</name>
    <name type="common">Foxtail millet</name>
    <name type="synonym">Panicum italicum</name>
    <dbReference type="NCBI Taxonomy" id="4555"/>
    <lineage>
        <taxon>Eukaryota</taxon>
        <taxon>Viridiplantae</taxon>
        <taxon>Streptophyta</taxon>
        <taxon>Embryophyta</taxon>
        <taxon>Tracheophyta</taxon>
        <taxon>Spermatophyta</taxon>
        <taxon>Magnoliopsida</taxon>
        <taxon>Liliopsida</taxon>
        <taxon>Poales</taxon>
        <taxon>Poaceae</taxon>
        <taxon>PACMAD clade</taxon>
        <taxon>Panicoideae</taxon>
        <taxon>Panicodae</taxon>
        <taxon>Paniceae</taxon>
        <taxon>Cenchrinae</taxon>
        <taxon>Setaria</taxon>
    </lineage>
</organism>
<accession>K3XTG0</accession>
<dbReference type="Gramene" id="KQL07760">
    <property type="protein sequence ID" value="KQL07760"/>
    <property type="gene ID" value="SETIT_005217mg"/>
</dbReference>
<dbReference type="EMBL" id="AGNK02003375">
    <property type="status" value="NOT_ANNOTATED_CDS"/>
    <property type="molecule type" value="Genomic_DNA"/>
</dbReference>
<dbReference type="HOGENOM" id="CLU_3208558_0_0_1"/>
<dbReference type="EnsemblPlants" id="KQL07760">
    <property type="protein sequence ID" value="KQL07760"/>
    <property type="gene ID" value="SETIT_005217mg"/>
</dbReference>
<evidence type="ECO:0000313" key="2">
    <source>
        <dbReference type="Proteomes" id="UP000004995"/>
    </source>
</evidence>
<evidence type="ECO:0000313" key="1">
    <source>
        <dbReference type="EnsemblPlants" id="KQL07760"/>
    </source>
</evidence>
<dbReference type="AlphaFoldDB" id="K3XTG0"/>
<sequence length="45" mass="5513">MKYEQTVNEKRREVLRMLHSNDQVSLLLSPSQHCWRNRSYIATFF</sequence>